<organism evidence="2 3">
    <name type="scientific">Piloderma croceum (strain F 1598)</name>
    <dbReference type="NCBI Taxonomy" id="765440"/>
    <lineage>
        <taxon>Eukaryota</taxon>
        <taxon>Fungi</taxon>
        <taxon>Dikarya</taxon>
        <taxon>Basidiomycota</taxon>
        <taxon>Agaricomycotina</taxon>
        <taxon>Agaricomycetes</taxon>
        <taxon>Agaricomycetidae</taxon>
        <taxon>Atheliales</taxon>
        <taxon>Atheliaceae</taxon>
        <taxon>Piloderma</taxon>
    </lineage>
</organism>
<name>A0A0C3GFE4_PILCF</name>
<accession>A0A0C3GFE4</accession>
<sequence length="57" mass="6537">MSSIFSSILYLFLAIYFYNSIHVCSIDAMSVINYLCGIKVETRTVYNVTKLAVEFFP</sequence>
<keyword evidence="3" id="KW-1185">Reference proteome</keyword>
<dbReference type="EMBL" id="KN832973">
    <property type="protein sequence ID" value="KIM90404.1"/>
    <property type="molecule type" value="Genomic_DNA"/>
</dbReference>
<feature type="signal peptide" evidence="1">
    <location>
        <begin position="1"/>
        <end position="20"/>
    </location>
</feature>
<gene>
    <name evidence="2" type="ORF">PILCRDRAFT_812142</name>
</gene>
<dbReference type="Proteomes" id="UP000054166">
    <property type="component" value="Unassembled WGS sequence"/>
</dbReference>
<reference evidence="2 3" key="1">
    <citation type="submission" date="2014-04" db="EMBL/GenBank/DDBJ databases">
        <authorList>
            <consortium name="DOE Joint Genome Institute"/>
            <person name="Kuo A."/>
            <person name="Tarkka M."/>
            <person name="Buscot F."/>
            <person name="Kohler A."/>
            <person name="Nagy L.G."/>
            <person name="Floudas D."/>
            <person name="Copeland A."/>
            <person name="Barry K.W."/>
            <person name="Cichocki N."/>
            <person name="Veneault-Fourrey C."/>
            <person name="LaButti K."/>
            <person name="Lindquist E.A."/>
            <person name="Lipzen A."/>
            <person name="Lundell T."/>
            <person name="Morin E."/>
            <person name="Murat C."/>
            <person name="Sun H."/>
            <person name="Tunlid A."/>
            <person name="Henrissat B."/>
            <person name="Grigoriev I.V."/>
            <person name="Hibbett D.S."/>
            <person name="Martin F."/>
            <person name="Nordberg H.P."/>
            <person name="Cantor M.N."/>
            <person name="Hua S.X."/>
        </authorList>
    </citation>
    <scope>NUCLEOTIDE SEQUENCE [LARGE SCALE GENOMIC DNA]</scope>
    <source>
        <strain evidence="2 3">F 1598</strain>
    </source>
</reference>
<dbReference type="HOGENOM" id="CLU_2997213_0_0_1"/>
<dbReference type="InParanoid" id="A0A0C3GFE4"/>
<evidence type="ECO:0000313" key="3">
    <source>
        <dbReference type="Proteomes" id="UP000054166"/>
    </source>
</evidence>
<feature type="chain" id="PRO_5002174549" evidence="1">
    <location>
        <begin position="21"/>
        <end position="57"/>
    </location>
</feature>
<evidence type="ECO:0000313" key="2">
    <source>
        <dbReference type="EMBL" id="KIM90404.1"/>
    </source>
</evidence>
<reference evidence="3" key="2">
    <citation type="submission" date="2015-01" db="EMBL/GenBank/DDBJ databases">
        <title>Evolutionary Origins and Diversification of the Mycorrhizal Mutualists.</title>
        <authorList>
            <consortium name="DOE Joint Genome Institute"/>
            <consortium name="Mycorrhizal Genomics Consortium"/>
            <person name="Kohler A."/>
            <person name="Kuo A."/>
            <person name="Nagy L.G."/>
            <person name="Floudas D."/>
            <person name="Copeland A."/>
            <person name="Barry K.W."/>
            <person name="Cichocki N."/>
            <person name="Veneault-Fourrey C."/>
            <person name="LaButti K."/>
            <person name="Lindquist E.A."/>
            <person name="Lipzen A."/>
            <person name="Lundell T."/>
            <person name="Morin E."/>
            <person name="Murat C."/>
            <person name="Riley R."/>
            <person name="Ohm R."/>
            <person name="Sun H."/>
            <person name="Tunlid A."/>
            <person name="Henrissat B."/>
            <person name="Grigoriev I.V."/>
            <person name="Hibbett D.S."/>
            <person name="Martin F."/>
        </authorList>
    </citation>
    <scope>NUCLEOTIDE SEQUENCE [LARGE SCALE GENOMIC DNA]</scope>
    <source>
        <strain evidence="3">F 1598</strain>
    </source>
</reference>
<proteinExistence type="predicted"/>
<protein>
    <submittedName>
        <fullName evidence="2">Uncharacterized protein</fullName>
    </submittedName>
</protein>
<dbReference type="AlphaFoldDB" id="A0A0C3GFE4"/>
<keyword evidence="1" id="KW-0732">Signal</keyword>
<evidence type="ECO:0000256" key="1">
    <source>
        <dbReference type="SAM" id="SignalP"/>
    </source>
</evidence>